<dbReference type="HOGENOM" id="CLU_3343146_0_0_5"/>
<accession>X5H2H2</accession>
<dbReference type="AlphaFoldDB" id="X5H2H2"/>
<sequence>MDVEQILYEREYPKRFISFMVCSGQVLIFNKQKRYVS</sequence>
<name>X5H2H2_9RICK</name>
<keyword evidence="2" id="KW-1185">Reference proteome</keyword>
<evidence type="ECO:0000313" key="2">
    <source>
        <dbReference type="Proteomes" id="UP000023762"/>
    </source>
</evidence>
<protein>
    <submittedName>
        <fullName evidence="1">Uncharacterized protein</fullName>
    </submittedName>
</protein>
<dbReference type="Proteomes" id="UP000023762">
    <property type="component" value="Chromosome"/>
</dbReference>
<dbReference type="EMBL" id="CP007474">
    <property type="protein sequence ID" value="AHX04295.1"/>
    <property type="molecule type" value="Genomic_DNA"/>
</dbReference>
<organism evidence="1 2">
    <name type="scientific">Ehrlichia japonica</name>
    <dbReference type="NCBI Taxonomy" id="391036"/>
    <lineage>
        <taxon>Bacteria</taxon>
        <taxon>Pseudomonadati</taxon>
        <taxon>Pseudomonadota</taxon>
        <taxon>Alphaproteobacteria</taxon>
        <taxon>Rickettsiales</taxon>
        <taxon>Anaplasmataceae</taxon>
        <taxon>Ehrlichia</taxon>
    </lineage>
</organism>
<gene>
    <name evidence="1" type="ORF">EHF_0614</name>
</gene>
<reference evidence="1 2" key="1">
    <citation type="submission" date="2014-03" db="EMBL/GenBank/DDBJ databases">
        <title>Sequencing and Comparison of Genomes and Transcriptome Profiles of Human Ehrlichiosis Agents.</title>
        <authorList>
            <person name="Lin M."/>
            <person name="Daugherty S.C."/>
            <person name="Nagaraj S."/>
            <person name="Cheng Z."/>
            <person name="Xiong Q."/>
            <person name="Lin F.-Y."/>
            <person name="Sengamalay N."/>
            <person name="Ott S."/>
            <person name="Godinez A."/>
            <person name="Tallon L.J."/>
            <person name="Sadzewicz L."/>
            <person name="Fraser C.M."/>
            <person name="Dunning Hotopp J.C."/>
            <person name="Rikihisa Y."/>
        </authorList>
    </citation>
    <scope>NUCLEOTIDE SEQUENCE [LARGE SCALE GENOMIC DNA]</scope>
    <source>
        <strain evidence="1 2">HF</strain>
    </source>
</reference>
<proteinExistence type="predicted"/>
<evidence type="ECO:0000313" key="1">
    <source>
        <dbReference type="EMBL" id="AHX04295.1"/>
    </source>
</evidence>
<dbReference type="KEGG" id="ehh:EHF_0614"/>